<feature type="transmembrane region" description="Helical" evidence="1">
    <location>
        <begin position="151"/>
        <end position="174"/>
    </location>
</feature>
<feature type="transmembrane region" description="Helical" evidence="1">
    <location>
        <begin position="265"/>
        <end position="283"/>
    </location>
</feature>
<gene>
    <name evidence="2" type="ORF">B7O98_06265</name>
</gene>
<feature type="transmembrane region" description="Helical" evidence="1">
    <location>
        <begin position="202"/>
        <end position="223"/>
    </location>
</feature>
<protein>
    <submittedName>
        <fullName evidence="2">Permease</fullName>
    </submittedName>
</protein>
<keyword evidence="1" id="KW-0812">Transmembrane</keyword>
<dbReference type="Proteomes" id="UP000244093">
    <property type="component" value="Unassembled WGS sequence"/>
</dbReference>
<reference evidence="2 3" key="1">
    <citation type="journal article" date="2018" name="Syst. Appl. Microbiol.">
        <title>A new symbiotic nanoarchaeote (Candidatus Nanoclepta minutus) and its host (Zestosphaera tikiterensis gen. nov., sp. nov.) from a New Zealand hot spring.</title>
        <authorList>
            <person name="St John E."/>
            <person name="Liu Y."/>
            <person name="Podar M."/>
            <person name="Stott M.B."/>
            <person name="Meneghin J."/>
            <person name="Chen Z."/>
            <person name="Lagutin K."/>
            <person name="Mitchell K."/>
            <person name="Reysenbach A.L."/>
        </authorList>
    </citation>
    <scope>NUCLEOTIDE SEQUENCE [LARGE SCALE GENOMIC DNA]</scope>
    <source>
        <strain evidence="2">NZ3</strain>
    </source>
</reference>
<comment type="caution">
    <text evidence="2">The sequence shown here is derived from an EMBL/GenBank/DDBJ whole genome shotgun (WGS) entry which is preliminary data.</text>
</comment>
<sequence length="378" mass="42202">MTASTTFYQAYAIRILKYNVDEVGSLTFVNISAIALGNFIGLLLVYRFRGKRVILWKVFALINLLMWSTSGFADLTKVKWLFPFFIGVAQLAGSIGSLAYSDTIADMVLREKSIGVFSKVNVFTTTATLIGLTAGVTIFSVISDVVLAYRIYYTLSFISSLISIAFLLSLWTVTESPSLNVTPKLVASKFKEITRQEDVKHYMLYMLILTFSVNLPSALWNYYLIKVFKGDESWISINSISSTLTSMLGYYIISKLHEKLEPKKVVVASTAFISVLPTMFLFAPSLPQQILFNAYSGFTWAFLNNMINIYNLYLANNDNRIYFLAMLGILNNLTASTATKIGSSIASIGVEYMRAVFIASSLGRLASMFYALKKLDNV</sequence>
<feature type="transmembrane region" description="Helical" evidence="1">
    <location>
        <begin position="352"/>
        <end position="372"/>
    </location>
</feature>
<dbReference type="AlphaFoldDB" id="A0A2R7Y5C5"/>
<evidence type="ECO:0000313" key="2">
    <source>
        <dbReference type="EMBL" id="PUA32577.1"/>
    </source>
</evidence>
<feature type="transmembrane region" description="Helical" evidence="1">
    <location>
        <begin position="295"/>
        <end position="314"/>
    </location>
</feature>
<evidence type="ECO:0000313" key="3">
    <source>
        <dbReference type="Proteomes" id="UP000244093"/>
    </source>
</evidence>
<feature type="transmembrane region" description="Helical" evidence="1">
    <location>
        <begin position="53"/>
        <end position="74"/>
    </location>
</feature>
<dbReference type="PANTHER" id="PTHR23526:SF2">
    <property type="entry name" value="MAJOR FACILITATOR SUPERFAMILY (MFS) PROFILE DOMAIN-CONTAINING PROTEIN"/>
    <property type="match status" value="1"/>
</dbReference>
<dbReference type="EMBL" id="NBVN01000004">
    <property type="protein sequence ID" value="PUA32577.1"/>
    <property type="molecule type" value="Genomic_DNA"/>
</dbReference>
<feature type="transmembrane region" description="Helical" evidence="1">
    <location>
        <begin position="235"/>
        <end position="253"/>
    </location>
</feature>
<feature type="transmembrane region" description="Helical" evidence="1">
    <location>
        <begin position="80"/>
        <end position="100"/>
    </location>
</feature>
<feature type="transmembrane region" description="Helical" evidence="1">
    <location>
        <begin position="120"/>
        <end position="139"/>
    </location>
</feature>
<dbReference type="InterPro" id="IPR036259">
    <property type="entry name" value="MFS_trans_sf"/>
</dbReference>
<feature type="transmembrane region" description="Helical" evidence="1">
    <location>
        <begin position="321"/>
        <end position="346"/>
    </location>
</feature>
<keyword evidence="1" id="KW-1133">Transmembrane helix</keyword>
<dbReference type="PANTHER" id="PTHR23526">
    <property type="entry name" value="INTEGRAL MEMBRANE TRANSPORT PROTEIN-RELATED"/>
    <property type="match status" value="1"/>
</dbReference>
<organism evidence="2 3">
    <name type="scientific">Zestosphaera tikiterensis</name>
    <dbReference type="NCBI Taxonomy" id="1973259"/>
    <lineage>
        <taxon>Archaea</taxon>
        <taxon>Thermoproteota</taxon>
        <taxon>Thermoprotei</taxon>
        <taxon>Desulfurococcales</taxon>
        <taxon>Desulfurococcaceae</taxon>
        <taxon>Zestosphaera</taxon>
    </lineage>
</organism>
<accession>A0A2R7Y5C5</accession>
<proteinExistence type="predicted"/>
<dbReference type="Gene3D" id="1.20.1250.20">
    <property type="entry name" value="MFS general substrate transporter like domains"/>
    <property type="match status" value="2"/>
</dbReference>
<feature type="transmembrane region" description="Helical" evidence="1">
    <location>
        <begin position="26"/>
        <end position="46"/>
    </location>
</feature>
<name>A0A2R7Y5C5_9CREN</name>
<dbReference type="SUPFAM" id="SSF103473">
    <property type="entry name" value="MFS general substrate transporter"/>
    <property type="match status" value="1"/>
</dbReference>
<evidence type="ECO:0000256" key="1">
    <source>
        <dbReference type="SAM" id="Phobius"/>
    </source>
</evidence>
<dbReference type="InterPro" id="IPR052528">
    <property type="entry name" value="Sugar_transport-like"/>
</dbReference>
<keyword evidence="1" id="KW-0472">Membrane</keyword>